<keyword evidence="2" id="KW-1185">Reference proteome</keyword>
<organism evidence="1 2">
    <name type="scientific">Magnetofaba australis IT-1</name>
    <dbReference type="NCBI Taxonomy" id="1434232"/>
    <lineage>
        <taxon>Bacteria</taxon>
        <taxon>Pseudomonadati</taxon>
        <taxon>Pseudomonadota</taxon>
        <taxon>Magnetococcia</taxon>
        <taxon>Magnetococcales</taxon>
        <taxon>Magnetococcaceae</taxon>
        <taxon>Magnetofaba</taxon>
    </lineage>
</organism>
<evidence type="ECO:0000313" key="2">
    <source>
        <dbReference type="Proteomes" id="UP000194003"/>
    </source>
</evidence>
<dbReference type="STRING" id="1434232.MAIT1_05294"/>
<evidence type="ECO:0000313" key="1">
    <source>
        <dbReference type="EMBL" id="OSM04265.1"/>
    </source>
</evidence>
<dbReference type="Gene3D" id="3.40.225.10">
    <property type="entry name" value="Class II aldolase/adducin N-terminal domain"/>
    <property type="match status" value="1"/>
</dbReference>
<dbReference type="EMBL" id="LVJN01000019">
    <property type="protein sequence ID" value="OSM04265.1"/>
    <property type="molecule type" value="Genomic_DNA"/>
</dbReference>
<protein>
    <submittedName>
        <fullName evidence="1">Uncharacterized protein</fullName>
    </submittedName>
</protein>
<dbReference type="SUPFAM" id="SSF53639">
    <property type="entry name" value="AraD/HMP-PK domain-like"/>
    <property type="match status" value="1"/>
</dbReference>
<gene>
    <name evidence="1" type="ORF">MAIT1_05294</name>
</gene>
<sequence length="146" mass="15745">MKNLWNETDAAQVVTEYGATYGESLALCVYGSRLLGADPQLVLHGGGNTSVKGKRDDLLGRSVQTLFVKGSGCDLATIAPAQMSPLELAPLRELIQLDALDDGAMADFLRSKLLDANAPAPPSRPCYTPSFRNRACSTATPMRFWR</sequence>
<dbReference type="AlphaFoldDB" id="A0A1Y2K4H5"/>
<name>A0A1Y2K4H5_9PROT</name>
<dbReference type="InterPro" id="IPR036409">
    <property type="entry name" value="Aldolase_II/adducin_N_sf"/>
</dbReference>
<reference evidence="1 2" key="1">
    <citation type="journal article" date="2016" name="BMC Genomics">
        <title>Combined genomic and structural analyses of a cultured magnetotactic bacterium reveals its niche adaptation to a dynamic environment.</title>
        <authorList>
            <person name="Araujo A.C."/>
            <person name="Morillo V."/>
            <person name="Cypriano J."/>
            <person name="Teixeira L.C."/>
            <person name="Leao P."/>
            <person name="Lyra S."/>
            <person name="Almeida L.G."/>
            <person name="Bazylinski D.A."/>
            <person name="Vasconcellos A.T."/>
            <person name="Abreu F."/>
            <person name="Lins U."/>
        </authorList>
    </citation>
    <scope>NUCLEOTIDE SEQUENCE [LARGE SCALE GENOMIC DNA]</scope>
    <source>
        <strain evidence="1 2">IT-1</strain>
    </source>
</reference>
<dbReference type="RefSeq" id="WP_275531630.1">
    <property type="nucleotide sequence ID" value="NZ_LVJN01000019.1"/>
</dbReference>
<dbReference type="Proteomes" id="UP000194003">
    <property type="component" value="Unassembled WGS sequence"/>
</dbReference>
<proteinExistence type="predicted"/>
<accession>A0A1Y2K4H5</accession>
<comment type="caution">
    <text evidence="1">The sequence shown here is derived from an EMBL/GenBank/DDBJ whole genome shotgun (WGS) entry which is preliminary data.</text>
</comment>